<gene>
    <name evidence="1" type="ORF">Taro_004784</name>
</gene>
<evidence type="ECO:0000313" key="2">
    <source>
        <dbReference type="Proteomes" id="UP000652761"/>
    </source>
</evidence>
<reference evidence="1" key="1">
    <citation type="submission" date="2017-07" db="EMBL/GenBank/DDBJ databases">
        <title>Taro Niue Genome Assembly and Annotation.</title>
        <authorList>
            <person name="Atibalentja N."/>
            <person name="Keating K."/>
            <person name="Fields C.J."/>
        </authorList>
    </citation>
    <scope>NUCLEOTIDE SEQUENCE</scope>
    <source>
        <strain evidence="1">Niue_2</strain>
        <tissue evidence="1">Leaf</tissue>
    </source>
</reference>
<organism evidence="1 2">
    <name type="scientific">Colocasia esculenta</name>
    <name type="common">Wild taro</name>
    <name type="synonym">Arum esculentum</name>
    <dbReference type="NCBI Taxonomy" id="4460"/>
    <lineage>
        <taxon>Eukaryota</taxon>
        <taxon>Viridiplantae</taxon>
        <taxon>Streptophyta</taxon>
        <taxon>Embryophyta</taxon>
        <taxon>Tracheophyta</taxon>
        <taxon>Spermatophyta</taxon>
        <taxon>Magnoliopsida</taxon>
        <taxon>Liliopsida</taxon>
        <taxon>Araceae</taxon>
        <taxon>Aroideae</taxon>
        <taxon>Colocasieae</taxon>
        <taxon>Colocasia</taxon>
    </lineage>
</organism>
<dbReference type="Proteomes" id="UP000652761">
    <property type="component" value="Unassembled WGS sequence"/>
</dbReference>
<comment type="caution">
    <text evidence="1">The sequence shown here is derived from an EMBL/GenBank/DDBJ whole genome shotgun (WGS) entry which is preliminary data.</text>
</comment>
<proteinExistence type="predicted"/>
<feature type="non-terminal residue" evidence="1">
    <location>
        <position position="1"/>
    </location>
</feature>
<dbReference type="EMBL" id="NMUH01000130">
    <property type="protein sequence ID" value="MQL72449.1"/>
    <property type="molecule type" value="Genomic_DNA"/>
</dbReference>
<protein>
    <submittedName>
        <fullName evidence="1">Uncharacterized protein</fullName>
    </submittedName>
</protein>
<name>A0A843TVY1_COLES</name>
<dbReference type="AlphaFoldDB" id="A0A843TVY1"/>
<sequence length="46" mass="4992">MSIEACSKAVASGVDTVYLCVDTLRLKFKNGNFSGHVAAWESRDLT</sequence>
<evidence type="ECO:0000313" key="1">
    <source>
        <dbReference type="EMBL" id="MQL72449.1"/>
    </source>
</evidence>
<accession>A0A843TVY1</accession>
<keyword evidence="2" id="KW-1185">Reference proteome</keyword>